<dbReference type="STRING" id="4540.A0A3L6TIS5"/>
<evidence type="ECO:0000256" key="2">
    <source>
        <dbReference type="ARBA" id="ARBA00023004"/>
    </source>
</evidence>
<feature type="domain" description="Fe2OG dioxygenase" evidence="3">
    <location>
        <begin position="37"/>
        <end position="148"/>
    </location>
</feature>
<organism evidence="4 5">
    <name type="scientific">Panicum miliaceum</name>
    <name type="common">Proso millet</name>
    <name type="synonym">Broomcorn millet</name>
    <dbReference type="NCBI Taxonomy" id="4540"/>
    <lineage>
        <taxon>Eukaryota</taxon>
        <taxon>Viridiplantae</taxon>
        <taxon>Streptophyta</taxon>
        <taxon>Embryophyta</taxon>
        <taxon>Tracheophyta</taxon>
        <taxon>Spermatophyta</taxon>
        <taxon>Magnoliopsida</taxon>
        <taxon>Liliopsida</taxon>
        <taxon>Poales</taxon>
        <taxon>Poaceae</taxon>
        <taxon>PACMAD clade</taxon>
        <taxon>Panicoideae</taxon>
        <taxon>Panicodae</taxon>
        <taxon>Paniceae</taxon>
        <taxon>Panicinae</taxon>
        <taxon>Panicum</taxon>
        <taxon>Panicum sect. Panicum</taxon>
    </lineage>
</organism>
<dbReference type="Pfam" id="PF03171">
    <property type="entry name" value="2OG-FeII_Oxy"/>
    <property type="match status" value="1"/>
</dbReference>
<dbReference type="PROSITE" id="PS51471">
    <property type="entry name" value="FE2OG_OXY"/>
    <property type="match status" value="1"/>
</dbReference>
<accession>A0A3L6TIS5</accession>
<dbReference type="InterPro" id="IPR050295">
    <property type="entry name" value="Plant_2OG-oxidoreductases"/>
</dbReference>
<evidence type="ECO:0000256" key="1">
    <source>
        <dbReference type="ARBA" id="ARBA00022723"/>
    </source>
</evidence>
<name>A0A3L6TIS5_PANMI</name>
<comment type="caution">
    <text evidence="4">The sequence shown here is derived from an EMBL/GenBank/DDBJ whole genome shotgun (WGS) entry which is preliminary data.</text>
</comment>
<keyword evidence="2" id="KW-0408">Iron</keyword>
<dbReference type="InterPro" id="IPR027443">
    <property type="entry name" value="IPNS-like_sf"/>
</dbReference>
<keyword evidence="1" id="KW-0479">Metal-binding</keyword>
<reference evidence="5" key="1">
    <citation type="journal article" date="2019" name="Nat. Commun.">
        <title>The genome of broomcorn millet.</title>
        <authorList>
            <person name="Zou C."/>
            <person name="Miki D."/>
            <person name="Li D."/>
            <person name="Tang Q."/>
            <person name="Xiao L."/>
            <person name="Rajput S."/>
            <person name="Deng P."/>
            <person name="Jia W."/>
            <person name="Huang R."/>
            <person name="Zhang M."/>
            <person name="Sun Y."/>
            <person name="Hu J."/>
            <person name="Fu X."/>
            <person name="Schnable P.S."/>
            <person name="Li F."/>
            <person name="Zhang H."/>
            <person name="Feng B."/>
            <person name="Zhu X."/>
            <person name="Liu R."/>
            <person name="Schnable J.C."/>
            <person name="Zhu J.-K."/>
            <person name="Zhang H."/>
        </authorList>
    </citation>
    <scope>NUCLEOTIDE SEQUENCE [LARGE SCALE GENOMIC DNA]</scope>
</reference>
<dbReference type="AlphaFoldDB" id="A0A3L6TIS5"/>
<keyword evidence="5" id="KW-1185">Reference proteome</keyword>
<dbReference type="InterPro" id="IPR044861">
    <property type="entry name" value="IPNS-like_FE2OG_OXY"/>
</dbReference>
<dbReference type="OrthoDB" id="779095at2759"/>
<evidence type="ECO:0000313" key="4">
    <source>
        <dbReference type="EMBL" id="RLN39345.1"/>
    </source>
</evidence>
<sequence length="151" mass="16805">MSRYCREVRALGFRLYAAISESLGLEASYMEGALGEQEQHMAVNFYPPCPAPELTYGLPAHTDPNALTILLMDRDVAGLQVLHAGRWVAVNPRPGALIVNIGDQLQALSDGEYRSEWQIRSTFLLFVVADGCKKIERGVLVTIARIRTRPY</sequence>
<dbReference type="InterPro" id="IPR005123">
    <property type="entry name" value="Oxoglu/Fe-dep_dioxygenase_dom"/>
</dbReference>
<evidence type="ECO:0000313" key="5">
    <source>
        <dbReference type="Proteomes" id="UP000275267"/>
    </source>
</evidence>
<dbReference type="Gene3D" id="2.60.120.330">
    <property type="entry name" value="B-lactam Antibiotic, Isopenicillin N Synthase, Chain"/>
    <property type="match status" value="1"/>
</dbReference>
<proteinExistence type="predicted"/>
<gene>
    <name evidence="4" type="ORF">C2845_PM01G19970</name>
</gene>
<evidence type="ECO:0000259" key="3">
    <source>
        <dbReference type="PROSITE" id="PS51471"/>
    </source>
</evidence>
<dbReference type="Proteomes" id="UP000275267">
    <property type="component" value="Unassembled WGS sequence"/>
</dbReference>
<dbReference type="GO" id="GO:0046872">
    <property type="term" value="F:metal ion binding"/>
    <property type="evidence" value="ECO:0007669"/>
    <property type="project" value="UniProtKB-KW"/>
</dbReference>
<dbReference type="EMBL" id="PQIB02000001">
    <property type="protein sequence ID" value="RLN39345.1"/>
    <property type="molecule type" value="Genomic_DNA"/>
</dbReference>
<dbReference type="SUPFAM" id="SSF51197">
    <property type="entry name" value="Clavaminate synthase-like"/>
    <property type="match status" value="1"/>
</dbReference>
<protein>
    <recommendedName>
        <fullName evidence="3">Fe2OG dioxygenase domain-containing protein</fullName>
    </recommendedName>
</protein>
<dbReference type="PANTHER" id="PTHR47991">
    <property type="entry name" value="OXOGLUTARATE/IRON-DEPENDENT DIOXYGENASE"/>
    <property type="match status" value="1"/>
</dbReference>